<dbReference type="GO" id="GO:0005375">
    <property type="term" value="F:copper ion transmembrane transporter activity"/>
    <property type="evidence" value="ECO:0007669"/>
    <property type="project" value="UniProtKB-UniRule"/>
</dbReference>
<dbReference type="AlphaFoldDB" id="A0A166TV29"/>
<keyword evidence="4" id="KW-0187">Copper transport</keyword>
<keyword evidence="3 4" id="KW-0472">Membrane</keyword>
<gene>
    <name evidence="5" type="ORF">CI238_09295</name>
</gene>
<evidence type="ECO:0000256" key="1">
    <source>
        <dbReference type="ARBA" id="ARBA00022692"/>
    </source>
</evidence>
<comment type="subcellular location">
    <subcellularLocation>
        <location evidence="4">Membrane</location>
        <topology evidence="4">Multi-pass membrane protein</topology>
    </subcellularLocation>
</comment>
<feature type="transmembrane region" description="Helical" evidence="4">
    <location>
        <begin position="80"/>
        <end position="100"/>
    </location>
</feature>
<dbReference type="PANTHER" id="PTHR12483:SF120">
    <property type="entry name" value="HIGH-AFFINITY COPPER TRANSPORTER CTRA2"/>
    <property type="match status" value="1"/>
</dbReference>
<sequence length="210" mass="22622">LLSTTDNILRNIEPLADKRMDMDHATTTAMAMATSTSAASGDMSTGSMSMSMADMAMTFFEAVKTPLYSDAWTPGNEGQYAGTCIFLIVLASTLRLLLAVKPVLEERFWRNLPTYDTDKDAESSPYVESIAPGKAGVVVRKDLVERWKGWRAGAAAARATYEVIIGGIGYLLMLAVMTMNVGYFLSVLAGIWLGTFLVGGLASNSPTIHC</sequence>
<dbReference type="EMBL" id="LFIW01002369">
    <property type="protein sequence ID" value="KZL72541.1"/>
    <property type="molecule type" value="Genomic_DNA"/>
</dbReference>
<accession>A0A166TV29</accession>
<evidence type="ECO:0000256" key="3">
    <source>
        <dbReference type="ARBA" id="ARBA00023136"/>
    </source>
</evidence>
<dbReference type="Pfam" id="PF04145">
    <property type="entry name" value="Ctr"/>
    <property type="match status" value="1"/>
</dbReference>
<dbReference type="STRING" id="1573173.A0A166TV29"/>
<evidence type="ECO:0000256" key="4">
    <source>
        <dbReference type="RuleBase" id="RU367022"/>
    </source>
</evidence>
<comment type="similarity">
    <text evidence="4">Belongs to the copper transporter (Ctr) (TC 1.A.56) family. SLC31A subfamily.</text>
</comment>
<feature type="transmembrane region" description="Helical" evidence="4">
    <location>
        <begin position="155"/>
        <end position="177"/>
    </location>
</feature>
<keyword evidence="4" id="KW-0406">Ion transport</keyword>
<name>A0A166TV29_COLIC</name>
<dbReference type="GO" id="GO:0005886">
    <property type="term" value="C:plasma membrane"/>
    <property type="evidence" value="ECO:0007669"/>
    <property type="project" value="TreeGrafter"/>
</dbReference>
<keyword evidence="2 4" id="KW-1133">Transmembrane helix</keyword>
<keyword evidence="4" id="KW-0813">Transport</keyword>
<dbReference type="PANTHER" id="PTHR12483">
    <property type="entry name" value="SOLUTE CARRIER FAMILY 31 COPPER TRANSPORTERS"/>
    <property type="match status" value="1"/>
</dbReference>
<evidence type="ECO:0000256" key="2">
    <source>
        <dbReference type="ARBA" id="ARBA00022989"/>
    </source>
</evidence>
<dbReference type="Proteomes" id="UP000076584">
    <property type="component" value="Unassembled WGS sequence"/>
</dbReference>
<protein>
    <recommendedName>
        <fullName evidence="4">Copper transport protein</fullName>
    </recommendedName>
</protein>
<feature type="transmembrane region" description="Helical" evidence="4">
    <location>
        <begin position="183"/>
        <end position="202"/>
    </location>
</feature>
<proteinExistence type="inferred from homology"/>
<dbReference type="InterPro" id="IPR007274">
    <property type="entry name" value="Cop_transporter"/>
</dbReference>
<evidence type="ECO:0000313" key="6">
    <source>
        <dbReference type="Proteomes" id="UP000076584"/>
    </source>
</evidence>
<keyword evidence="6" id="KW-1185">Reference proteome</keyword>
<keyword evidence="4" id="KW-0186">Copper</keyword>
<reference evidence="5 6" key="1">
    <citation type="submission" date="2015-06" db="EMBL/GenBank/DDBJ databases">
        <title>Survival trade-offs in plant roots during colonization by closely related pathogenic and mutualistic fungi.</title>
        <authorList>
            <person name="Hacquard S."/>
            <person name="Kracher B."/>
            <person name="Hiruma K."/>
            <person name="Weinman A."/>
            <person name="Muench P."/>
            <person name="Garrido Oter R."/>
            <person name="Ver Loren van Themaat E."/>
            <person name="Dallerey J.-F."/>
            <person name="Damm U."/>
            <person name="Henrissat B."/>
            <person name="Lespinet O."/>
            <person name="Thon M."/>
            <person name="Kemen E."/>
            <person name="McHardy A.C."/>
            <person name="Schulze-Lefert P."/>
            <person name="O'Connell R.J."/>
        </authorList>
    </citation>
    <scope>NUCLEOTIDE SEQUENCE [LARGE SCALE GENOMIC DNA]</scope>
    <source>
        <strain evidence="5 6">MAFF 238704</strain>
    </source>
</reference>
<comment type="caution">
    <text evidence="5">The sequence shown here is derived from an EMBL/GenBank/DDBJ whole genome shotgun (WGS) entry which is preliminary data.</text>
</comment>
<evidence type="ECO:0000313" key="5">
    <source>
        <dbReference type="EMBL" id="KZL72541.1"/>
    </source>
</evidence>
<organism evidence="5 6">
    <name type="scientific">Colletotrichum incanum</name>
    <name type="common">Soybean anthracnose fungus</name>
    <dbReference type="NCBI Taxonomy" id="1573173"/>
    <lineage>
        <taxon>Eukaryota</taxon>
        <taxon>Fungi</taxon>
        <taxon>Dikarya</taxon>
        <taxon>Ascomycota</taxon>
        <taxon>Pezizomycotina</taxon>
        <taxon>Sordariomycetes</taxon>
        <taxon>Hypocreomycetidae</taxon>
        <taxon>Glomerellales</taxon>
        <taxon>Glomerellaceae</taxon>
        <taxon>Colletotrichum</taxon>
        <taxon>Colletotrichum spaethianum species complex</taxon>
    </lineage>
</organism>
<feature type="non-terminal residue" evidence="5">
    <location>
        <position position="1"/>
    </location>
</feature>
<keyword evidence="1 4" id="KW-0812">Transmembrane</keyword>